<comment type="similarity">
    <text evidence="1 4">Belongs to the plant dirigent protein family.</text>
</comment>
<keyword evidence="7" id="KW-1185">Reference proteome</keyword>
<name>A0A1E5UWI6_9POAL</name>
<dbReference type="InterPro" id="IPR044859">
    <property type="entry name" value="Allene_oxi_cyc_Dirigent"/>
</dbReference>
<organism evidence="6 7">
    <name type="scientific">Dichanthelium oligosanthes</name>
    <dbReference type="NCBI Taxonomy" id="888268"/>
    <lineage>
        <taxon>Eukaryota</taxon>
        <taxon>Viridiplantae</taxon>
        <taxon>Streptophyta</taxon>
        <taxon>Embryophyta</taxon>
        <taxon>Tracheophyta</taxon>
        <taxon>Spermatophyta</taxon>
        <taxon>Magnoliopsida</taxon>
        <taxon>Liliopsida</taxon>
        <taxon>Poales</taxon>
        <taxon>Poaceae</taxon>
        <taxon>PACMAD clade</taxon>
        <taxon>Panicoideae</taxon>
        <taxon>Panicodae</taxon>
        <taxon>Paniceae</taxon>
        <taxon>Dichantheliinae</taxon>
        <taxon>Dichanthelium</taxon>
    </lineage>
</organism>
<comment type="subcellular location">
    <subcellularLocation>
        <location evidence="4">Secreted</location>
        <location evidence="4">Extracellular space</location>
        <location evidence="4">Apoplast</location>
    </subcellularLocation>
</comment>
<proteinExistence type="inferred from homology"/>
<dbReference type="GO" id="GO:0048046">
    <property type="term" value="C:apoplast"/>
    <property type="evidence" value="ECO:0007669"/>
    <property type="project" value="UniProtKB-SubCell"/>
</dbReference>
<comment type="subunit">
    <text evidence="2 4">Homodimer.</text>
</comment>
<gene>
    <name evidence="6" type="ORF">BAE44_0021783</name>
</gene>
<sequence>MQFTTMSVGPYSSCSFSMVNCDNAIVWRTLSSIRGEPSASCSCSFCSSSSSCSSSSLGGRPSTQHHAPPVLHAHDTVTPSPGSPATAVLVAKATKPPAGSPSFGDTYVIDDPLTEGPSAASPVVGRAQGFYIVASLSTNIVLHLSADFVFTSGKHNGSSVVVLARDAILDAVRELPVLGGTGMFRGATGYGLLKTQTINITTKNAVLQIDMYLTVKP</sequence>
<comment type="function">
    <text evidence="4">Dirigent proteins impart stereoselectivity on the phenoxy radical-coupling reaction, yielding optically active lignans from two molecules of coniferyl alcohol in the biosynthesis of lignans, flavonolignans, and alkaloids and thus plays a central role in plant secondary metabolism.</text>
</comment>
<evidence type="ECO:0000256" key="2">
    <source>
        <dbReference type="ARBA" id="ARBA00011738"/>
    </source>
</evidence>
<dbReference type="OrthoDB" id="1883251at2759"/>
<reference evidence="6 7" key="1">
    <citation type="submission" date="2016-09" db="EMBL/GenBank/DDBJ databases">
        <title>The draft genome of Dichanthelium oligosanthes: A C3 panicoid grass species.</title>
        <authorList>
            <person name="Studer A.J."/>
            <person name="Schnable J.C."/>
            <person name="Brutnell T.P."/>
        </authorList>
    </citation>
    <scope>NUCLEOTIDE SEQUENCE [LARGE SCALE GENOMIC DNA]</scope>
    <source>
        <strain evidence="7">cv. Kellogg 1175</strain>
        <tissue evidence="6">Leaf</tissue>
    </source>
</reference>
<dbReference type="PANTHER" id="PTHR21495">
    <property type="entry name" value="NUCLEOPORIN-RELATED"/>
    <property type="match status" value="1"/>
</dbReference>
<evidence type="ECO:0000256" key="3">
    <source>
        <dbReference type="ARBA" id="ARBA00022525"/>
    </source>
</evidence>
<feature type="region of interest" description="Disordered" evidence="5">
    <location>
        <begin position="57"/>
        <end position="84"/>
    </location>
</feature>
<dbReference type="Pfam" id="PF03018">
    <property type="entry name" value="Dirigent"/>
    <property type="match status" value="1"/>
</dbReference>
<protein>
    <recommendedName>
        <fullName evidence="4">Dirigent protein</fullName>
    </recommendedName>
</protein>
<evidence type="ECO:0000256" key="5">
    <source>
        <dbReference type="SAM" id="MobiDB-lite"/>
    </source>
</evidence>
<dbReference type="Gene3D" id="2.40.480.10">
    <property type="entry name" value="Allene oxide cyclase-like"/>
    <property type="match status" value="1"/>
</dbReference>
<dbReference type="STRING" id="888268.A0A1E5UWI6"/>
<dbReference type="Proteomes" id="UP000095767">
    <property type="component" value="Unassembled WGS sequence"/>
</dbReference>
<evidence type="ECO:0000256" key="1">
    <source>
        <dbReference type="ARBA" id="ARBA00010746"/>
    </source>
</evidence>
<evidence type="ECO:0000313" key="7">
    <source>
        <dbReference type="Proteomes" id="UP000095767"/>
    </source>
</evidence>
<evidence type="ECO:0000256" key="4">
    <source>
        <dbReference type="RuleBase" id="RU363099"/>
    </source>
</evidence>
<dbReference type="InterPro" id="IPR004265">
    <property type="entry name" value="Dirigent"/>
</dbReference>
<keyword evidence="3 4" id="KW-0964">Secreted</keyword>
<accession>A0A1E5UWI6</accession>
<evidence type="ECO:0000313" key="6">
    <source>
        <dbReference type="EMBL" id="OEL17198.1"/>
    </source>
</evidence>
<keyword evidence="4" id="KW-0052">Apoplast</keyword>
<dbReference type="AlphaFoldDB" id="A0A1E5UWI6"/>
<dbReference type="GO" id="GO:0009699">
    <property type="term" value="P:phenylpropanoid biosynthetic process"/>
    <property type="evidence" value="ECO:0007669"/>
    <property type="project" value="UniProtKB-ARBA"/>
</dbReference>
<comment type="caution">
    <text evidence="6">The sequence shown here is derived from an EMBL/GenBank/DDBJ whole genome shotgun (WGS) entry which is preliminary data.</text>
</comment>
<dbReference type="EMBL" id="LWDX02060664">
    <property type="protein sequence ID" value="OEL17198.1"/>
    <property type="molecule type" value="Genomic_DNA"/>
</dbReference>